<dbReference type="Pfam" id="PF00588">
    <property type="entry name" value="SpoU_methylase"/>
    <property type="match status" value="1"/>
</dbReference>
<dbReference type="PANTHER" id="PTHR42786:SF2">
    <property type="entry name" value="TRNA (CYTIDINE_URIDINE-2'-O-)-METHYLTRANSFERASE TRMJ"/>
    <property type="match status" value="1"/>
</dbReference>
<evidence type="ECO:0000256" key="2">
    <source>
        <dbReference type="ARBA" id="ARBA00022603"/>
    </source>
</evidence>
<feature type="domain" description="tRNA/rRNA methyltransferase SpoU type" evidence="5">
    <location>
        <begin position="16"/>
        <end position="166"/>
    </location>
</feature>
<dbReference type="GO" id="GO:0005829">
    <property type="term" value="C:cytosol"/>
    <property type="evidence" value="ECO:0007669"/>
    <property type="project" value="TreeGrafter"/>
</dbReference>
<proteinExistence type="inferred from homology"/>
<dbReference type="GO" id="GO:0002128">
    <property type="term" value="P:tRNA nucleoside ribose methylation"/>
    <property type="evidence" value="ECO:0007669"/>
    <property type="project" value="TreeGrafter"/>
</dbReference>
<evidence type="ECO:0000256" key="1">
    <source>
        <dbReference type="ARBA" id="ARBA00007228"/>
    </source>
</evidence>
<dbReference type="RefSeq" id="WP_167700384.1">
    <property type="nucleotide sequence ID" value="NZ_CP118174.1"/>
</dbReference>
<keyword evidence="2 6" id="KW-0489">Methyltransferase</keyword>
<dbReference type="InterPro" id="IPR004384">
    <property type="entry name" value="RNA_MeTrfase_TrmJ/LasT"/>
</dbReference>
<evidence type="ECO:0000256" key="4">
    <source>
        <dbReference type="ARBA" id="ARBA00022691"/>
    </source>
</evidence>
<protein>
    <submittedName>
        <fullName evidence="6">RNA methyltransferase</fullName>
    </submittedName>
</protein>
<evidence type="ECO:0000313" key="7">
    <source>
        <dbReference type="Proteomes" id="UP000711995"/>
    </source>
</evidence>
<accession>A0A968G921</accession>
<dbReference type="InterPro" id="IPR001537">
    <property type="entry name" value="SpoU_MeTrfase"/>
</dbReference>
<dbReference type="Gene3D" id="3.40.1280.10">
    <property type="match status" value="1"/>
</dbReference>
<name>A0A968G921_9SPIO</name>
<keyword evidence="3" id="KW-0808">Transferase</keyword>
<dbReference type="Proteomes" id="UP000711995">
    <property type="component" value="Unassembled WGS sequence"/>
</dbReference>
<dbReference type="CDD" id="cd18093">
    <property type="entry name" value="SpoU-like_TrmJ"/>
    <property type="match status" value="1"/>
</dbReference>
<keyword evidence="4" id="KW-0949">S-adenosyl-L-methionine</keyword>
<reference evidence="6 7" key="1">
    <citation type="submission" date="2020-03" db="EMBL/GenBank/DDBJ databases">
        <title>Spirochaetal bacteria isolated from arthropods constitute a novel genus Entomospira genus novum within the order Spirochaetales.</title>
        <authorList>
            <person name="Grana-Miraglia L."/>
            <person name="Sikutova S."/>
            <person name="Fingerle V."/>
            <person name="Sing A."/>
            <person name="Castillo-Ramirez S."/>
            <person name="Margos G."/>
            <person name="Rudolf I."/>
        </authorList>
    </citation>
    <scope>NUCLEOTIDE SEQUENCE [LARGE SCALE GENOMIC DNA]</scope>
    <source>
        <strain evidence="6 7">BR193</strain>
    </source>
</reference>
<keyword evidence="7" id="KW-1185">Reference proteome</keyword>
<dbReference type="GO" id="GO:0008173">
    <property type="term" value="F:RNA methyltransferase activity"/>
    <property type="evidence" value="ECO:0007669"/>
    <property type="project" value="InterPro"/>
</dbReference>
<evidence type="ECO:0000256" key="3">
    <source>
        <dbReference type="ARBA" id="ARBA00022679"/>
    </source>
</evidence>
<dbReference type="Gene3D" id="1.10.8.590">
    <property type="match status" value="1"/>
</dbReference>
<comment type="similarity">
    <text evidence="1">Belongs to the class IV-like SAM-binding methyltransferase superfamily. RNA methyltransferase TrmH family.</text>
</comment>
<evidence type="ECO:0000259" key="5">
    <source>
        <dbReference type="Pfam" id="PF00588"/>
    </source>
</evidence>
<evidence type="ECO:0000313" key="6">
    <source>
        <dbReference type="EMBL" id="NIZ40805.1"/>
    </source>
</evidence>
<dbReference type="PANTHER" id="PTHR42786">
    <property type="entry name" value="TRNA/RRNA METHYLTRANSFERASE"/>
    <property type="match status" value="1"/>
</dbReference>
<sequence length="264" mass="29715">MIKDPSIHSVSSLAHITVILCRPEGQTNIGSVCRAMKTMGITNLSIVDMQTSADLNTIRTWSLSAFDIYEQAQHFTSLKDAIAEAHLVVATSRRIGKNRKFFGLSAEEFATQLPQYAQQKIALVFGNEKNGLNEEEMDLCHTLIHIPTSDLYPSLNLAQAVQIVTYELFKQSLQVNLIIHPFTAITAEETLNLSTTLTQHLDQFGFFAISRENGYRHVQNFWQAIIGRASLTPKEAQFLEKMIRQLTHMKVKESLSSVPHQDDI</sequence>
<dbReference type="InterPro" id="IPR029028">
    <property type="entry name" value="Alpha/beta_knot_MTases"/>
</dbReference>
<dbReference type="PIRSF" id="PIRSF004808">
    <property type="entry name" value="LasT"/>
    <property type="match status" value="1"/>
</dbReference>
<dbReference type="EMBL" id="JAATLJ010000001">
    <property type="protein sequence ID" value="NIZ40805.1"/>
    <property type="molecule type" value="Genomic_DNA"/>
</dbReference>
<dbReference type="AlphaFoldDB" id="A0A968G921"/>
<organism evidence="6 7">
    <name type="scientific">Entomospira entomophila</name>
    <dbReference type="NCBI Taxonomy" id="2719988"/>
    <lineage>
        <taxon>Bacteria</taxon>
        <taxon>Pseudomonadati</taxon>
        <taxon>Spirochaetota</taxon>
        <taxon>Spirochaetia</taxon>
        <taxon>Spirochaetales</taxon>
        <taxon>Spirochaetaceae</taxon>
        <taxon>Entomospira</taxon>
    </lineage>
</organism>
<gene>
    <name evidence="6" type="ORF">HCT14_04715</name>
</gene>
<dbReference type="GO" id="GO:0003723">
    <property type="term" value="F:RNA binding"/>
    <property type="evidence" value="ECO:0007669"/>
    <property type="project" value="InterPro"/>
</dbReference>
<dbReference type="SUPFAM" id="SSF75217">
    <property type="entry name" value="alpha/beta knot"/>
    <property type="match status" value="1"/>
</dbReference>
<comment type="caution">
    <text evidence="6">The sequence shown here is derived from an EMBL/GenBank/DDBJ whole genome shotgun (WGS) entry which is preliminary data.</text>
</comment>
<dbReference type="InterPro" id="IPR029026">
    <property type="entry name" value="tRNA_m1G_MTases_N"/>
</dbReference>